<gene>
    <name evidence="1" type="ORF">ZAZAV_546</name>
</gene>
<reference evidence="1" key="1">
    <citation type="submission" date="2018-03" db="EMBL/GenBank/DDBJ databases">
        <authorList>
            <consortium name="Urmite Genomes"/>
        </authorList>
    </citation>
    <scope>NUCLEOTIDE SEQUENCE [LARGE SCALE GENOMIC DNA]</scope>
    <source>
        <strain evidence="1">IHUMI-S29</strain>
    </source>
</reference>
<dbReference type="EMBL" id="LT994652">
    <property type="protein sequence ID" value="SPN79857.1"/>
    <property type="molecule type" value="Genomic_DNA"/>
</dbReference>
<proteinExistence type="predicted"/>
<dbReference type="Proteomes" id="UP000270547">
    <property type="component" value="Segment"/>
</dbReference>
<protein>
    <submittedName>
        <fullName evidence="1">Uncharacterized protein</fullName>
    </submittedName>
</protein>
<sequence length="293" mass="34132">MQVVPVEYKSTNLTILVSKNIFMILFMKMSLPLLKSSCGKTLPEVIYSNLAFLMDEKILTSDDRCEVTAIEYANLRMPGFGPLLHRLFLSLQDTDKKEEFKAYHQVMALIQDLETNQKDGFYWVIFADSNKKLREENQNILTEVLTHVFILEKQGEKMSLVHTYVNIGNRRIIGIPLFCQDRAEIVKRMTGISRLLSFSEKVATWNPEKWYTWLKHLELPPVHLPSYLKIHYPRCIWGFVEVSNKGSLHEIVNLAPSINLSSQGHLTRKNNILPLYLRILKVRYEEQYISRLA</sequence>
<accession>A0A2R8FFS8</accession>
<evidence type="ECO:0000313" key="1">
    <source>
        <dbReference type="EMBL" id="SPN79857.1"/>
    </source>
</evidence>
<organism evidence="1">
    <name type="scientific">Cedratvirus Zaza IHUMI</name>
    <dbReference type="NCBI Taxonomy" id="2126979"/>
    <lineage>
        <taxon>Viruses</taxon>
        <taxon>Pithoviruses</taxon>
    </lineage>
</organism>
<name>A0A2R8FFS8_9VIRU</name>